<accession>A0A2A6BKR0</accession>
<reference evidence="2" key="1">
    <citation type="journal article" date="2008" name="Nat. Genet.">
        <title>The Pristionchus pacificus genome provides a unique perspective on nematode lifestyle and parasitism.</title>
        <authorList>
            <person name="Dieterich C."/>
            <person name="Clifton S.W."/>
            <person name="Schuster L.N."/>
            <person name="Chinwalla A."/>
            <person name="Delehaunty K."/>
            <person name="Dinkelacker I."/>
            <person name="Fulton L."/>
            <person name="Fulton R."/>
            <person name="Godfrey J."/>
            <person name="Minx P."/>
            <person name="Mitreva M."/>
            <person name="Roeseler W."/>
            <person name="Tian H."/>
            <person name="Witte H."/>
            <person name="Yang S.P."/>
            <person name="Wilson R.K."/>
            <person name="Sommer R.J."/>
        </authorList>
    </citation>
    <scope>NUCLEOTIDE SEQUENCE [LARGE SCALE GENOMIC DNA]</scope>
    <source>
        <strain evidence="2">PS312</strain>
    </source>
</reference>
<sequence length="91" mass="10218">MGERACEETHAHISRSKELKRAELTVGDMTTCVDMRSTISSTTASTAAVTATRTQSANGKFENETKLRKTEVGRERFLLRTIRICRCGLFY</sequence>
<accession>A0A8R1Z0I2</accession>
<dbReference type="EnsemblMetazoa" id="PPA44071.1">
    <property type="protein sequence ID" value="PPA44071.1"/>
    <property type="gene ID" value="WBGene00282440"/>
</dbReference>
<name>A0A2A6BKR0_PRIPA</name>
<dbReference type="Proteomes" id="UP000005239">
    <property type="component" value="Unassembled WGS sequence"/>
</dbReference>
<keyword evidence="2" id="KW-1185">Reference proteome</keyword>
<organism evidence="1 2">
    <name type="scientific">Pristionchus pacificus</name>
    <name type="common">Parasitic nematode worm</name>
    <dbReference type="NCBI Taxonomy" id="54126"/>
    <lineage>
        <taxon>Eukaryota</taxon>
        <taxon>Metazoa</taxon>
        <taxon>Ecdysozoa</taxon>
        <taxon>Nematoda</taxon>
        <taxon>Chromadorea</taxon>
        <taxon>Rhabditida</taxon>
        <taxon>Rhabditina</taxon>
        <taxon>Diplogasteromorpha</taxon>
        <taxon>Diplogasteroidea</taxon>
        <taxon>Neodiplogasteridae</taxon>
        <taxon>Pristionchus</taxon>
    </lineage>
</organism>
<evidence type="ECO:0000313" key="2">
    <source>
        <dbReference type="Proteomes" id="UP000005239"/>
    </source>
</evidence>
<proteinExistence type="predicted"/>
<reference evidence="1" key="2">
    <citation type="submission" date="2022-06" db="UniProtKB">
        <authorList>
            <consortium name="EnsemblMetazoa"/>
        </authorList>
    </citation>
    <scope>IDENTIFICATION</scope>
    <source>
        <strain evidence="1">PS312</strain>
    </source>
</reference>
<protein>
    <submittedName>
        <fullName evidence="1">Uncharacterized protein</fullName>
    </submittedName>
</protein>
<gene>
    <name evidence="1" type="primary">WBGene00282440</name>
</gene>
<evidence type="ECO:0000313" key="1">
    <source>
        <dbReference type="EnsemblMetazoa" id="PPA44071.1"/>
    </source>
</evidence>
<dbReference type="AlphaFoldDB" id="A0A2A6BKR0"/>